<feature type="binding site" evidence="2">
    <location>
        <position position="378"/>
    </location>
    <ligand>
        <name>Zn(2+)</name>
        <dbReference type="ChEBI" id="CHEBI:29105"/>
        <note>catalytic</note>
    </ligand>
</feature>
<dbReference type="InterPro" id="IPR027268">
    <property type="entry name" value="Peptidase_M4/M1_CTD_sf"/>
</dbReference>
<gene>
    <name evidence="4" type="ORF">BST83_15095</name>
</gene>
<dbReference type="InterPro" id="IPR014782">
    <property type="entry name" value="Peptidase_M1_dom"/>
</dbReference>
<keyword evidence="2" id="KW-0862">Zinc</keyword>
<evidence type="ECO:0000256" key="1">
    <source>
        <dbReference type="PIRSR" id="PIRSR634015-1"/>
    </source>
</evidence>
<dbReference type="Proteomes" id="UP000239522">
    <property type="component" value="Unassembled WGS sequence"/>
</dbReference>
<dbReference type="PANTHER" id="PTHR45726:SF3">
    <property type="entry name" value="LEUKOTRIENE A-4 HYDROLASE"/>
    <property type="match status" value="1"/>
</dbReference>
<dbReference type="GO" id="GO:0008270">
    <property type="term" value="F:zinc ion binding"/>
    <property type="evidence" value="ECO:0007669"/>
    <property type="project" value="InterPro"/>
</dbReference>
<proteinExistence type="predicted"/>
<feature type="active site" description="Proton donor" evidence="1">
    <location>
        <position position="438"/>
    </location>
</feature>
<keyword evidence="2" id="KW-0479">Metal-binding</keyword>
<name>A0A2S7L060_9FLAO</name>
<dbReference type="EMBL" id="MQUA01000013">
    <property type="protein sequence ID" value="PQB08304.1"/>
    <property type="molecule type" value="Genomic_DNA"/>
</dbReference>
<comment type="caution">
    <text evidence="4">The sequence shown here is derived from an EMBL/GenBank/DDBJ whole genome shotgun (WGS) entry which is preliminary data.</text>
</comment>
<feature type="binding site" evidence="2">
    <location>
        <position position="355"/>
    </location>
    <ligand>
        <name>Zn(2+)</name>
        <dbReference type="ChEBI" id="CHEBI:29105"/>
        <note>catalytic</note>
    </ligand>
</feature>
<feature type="binding site" evidence="2">
    <location>
        <position position="359"/>
    </location>
    <ligand>
        <name>Zn(2+)</name>
        <dbReference type="ChEBI" id="CHEBI:29105"/>
        <note>catalytic</note>
    </ligand>
</feature>
<reference evidence="4 5" key="1">
    <citation type="submission" date="2016-11" db="EMBL/GenBank/DDBJ databases">
        <title>Trade-off between light-utilization and light-protection in marine flavobacteria.</title>
        <authorList>
            <person name="Kumagai Y."/>
        </authorList>
    </citation>
    <scope>NUCLEOTIDE SEQUENCE [LARGE SCALE GENOMIC DNA]</scope>
    <source>
        <strain evidence="4 5">ATCC 700397</strain>
    </source>
</reference>
<evidence type="ECO:0000313" key="4">
    <source>
        <dbReference type="EMBL" id="PQB08304.1"/>
    </source>
</evidence>
<organism evidence="4 5">
    <name type="scientific">Polaribacter filamentus</name>
    <dbReference type="NCBI Taxonomy" id="53483"/>
    <lineage>
        <taxon>Bacteria</taxon>
        <taxon>Pseudomonadati</taxon>
        <taxon>Bacteroidota</taxon>
        <taxon>Flavobacteriia</taxon>
        <taxon>Flavobacteriales</taxon>
        <taxon>Flavobacteriaceae</taxon>
    </lineage>
</organism>
<dbReference type="SUPFAM" id="SSF55486">
    <property type="entry name" value="Metalloproteases ('zincins'), catalytic domain"/>
    <property type="match status" value="1"/>
</dbReference>
<dbReference type="CDD" id="cd09604">
    <property type="entry name" value="M1_APN_like"/>
    <property type="match status" value="1"/>
</dbReference>
<sequence>MVLVSCSETKKLTYMQSDSNVIPAYWQQHVAYTMDIDMDANNYQYKGKQKLVYTNNSPDELTKVFYHLYFNAFQPGSQMDVRSLNIADPDGRVGDRISKLKPNEIGYIKVNTLKQNGAAVTFETVGTILEVTLNKPIKSGESVTFNMDFDAQVPVQIRRSGRNSKEDVAFSMAQWYPKMAEYDFQGWQTPPYIAREFQGVWGDFDVTLHIDKSFVVGGTGYLQNPQEIGHGYEDKNKELNLPKGDKLTWHFKAPRVHDFVWAADPAYIHDIFKMKNGIDLHFYYKKTLDEKYLKYWKDLQPKTAELMTYFSEHVGQYPYKQYSVIQGGDGGMEYAMATLITGQRSYGSLFGVTAHEMAHTWFQFLLATNESFHPWMDEGFTSYISNKAENEILEEGKENPHSGSYKGYKNIVNRGYEESLATHADRYNTNWAYSTASYSKGNIFLSQLEYVIGAENVAKGIKKYFIDFSFKHPTPNDIKRTMEKVSGIDLGWYLNEWTQTTHTIDYGIKSVEENEITLERIGQMPMPIDVEVTYTDGTKQSYNIPLEMMRGSKPTTAIVLKDWGWAYPTYSFNAVKTVKSVAIDTSKLMADVDDDNNVFEIK</sequence>
<dbReference type="Gene3D" id="1.10.390.10">
    <property type="entry name" value="Neutral Protease Domain 2"/>
    <property type="match status" value="1"/>
</dbReference>
<evidence type="ECO:0000259" key="3">
    <source>
        <dbReference type="Pfam" id="PF01433"/>
    </source>
</evidence>
<feature type="domain" description="Peptidase M1 membrane alanine aminopeptidase" evidence="3">
    <location>
        <begin position="344"/>
        <end position="497"/>
    </location>
</feature>
<dbReference type="Pfam" id="PF01433">
    <property type="entry name" value="Peptidase_M1"/>
    <property type="match status" value="1"/>
</dbReference>
<dbReference type="OrthoDB" id="9814383at2"/>
<evidence type="ECO:0000313" key="5">
    <source>
        <dbReference type="Proteomes" id="UP000239522"/>
    </source>
</evidence>
<accession>A0A2S7L060</accession>
<keyword evidence="5" id="KW-1185">Reference proteome</keyword>
<dbReference type="InterPro" id="IPR034015">
    <property type="entry name" value="M1_LTA4H"/>
</dbReference>
<dbReference type="PANTHER" id="PTHR45726">
    <property type="entry name" value="LEUKOTRIENE A-4 HYDROLASE"/>
    <property type="match status" value="1"/>
</dbReference>
<comment type="cofactor">
    <cofactor evidence="2">
        <name>Zn(2+)</name>
        <dbReference type="ChEBI" id="CHEBI:29105"/>
    </cofactor>
    <text evidence="2">Binds 1 zinc ion per subunit.</text>
</comment>
<evidence type="ECO:0000256" key="2">
    <source>
        <dbReference type="PIRSR" id="PIRSR634015-3"/>
    </source>
</evidence>
<feature type="active site" description="Proton acceptor" evidence="1">
    <location>
        <position position="356"/>
    </location>
</feature>
<dbReference type="GO" id="GO:0008237">
    <property type="term" value="F:metallopeptidase activity"/>
    <property type="evidence" value="ECO:0007669"/>
    <property type="project" value="InterPro"/>
</dbReference>
<dbReference type="AlphaFoldDB" id="A0A2S7L060"/>
<protein>
    <submittedName>
        <fullName evidence="4">Peptidase M1</fullName>
    </submittedName>
</protein>